<feature type="transmembrane region" description="Helical" evidence="1">
    <location>
        <begin position="61"/>
        <end position="78"/>
    </location>
</feature>
<protein>
    <submittedName>
        <fullName evidence="2">Cell shape-determining protein MreC</fullName>
    </submittedName>
</protein>
<feature type="transmembrane region" description="Helical" evidence="1">
    <location>
        <begin position="29"/>
        <end position="49"/>
    </location>
</feature>
<dbReference type="AlphaFoldDB" id="A0A9Q2CYY8"/>
<evidence type="ECO:0000313" key="2">
    <source>
        <dbReference type="EMBL" id="MBB5175675.1"/>
    </source>
</evidence>
<dbReference type="Proteomes" id="UP000579136">
    <property type="component" value="Unassembled WGS sequence"/>
</dbReference>
<keyword evidence="3" id="KW-1185">Reference proteome</keyword>
<feature type="transmembrane region" description="Helical" evidence="1">
    <location>
        <begin position="6"/>
        <end position="22"/>
    </location>
</feature>
<evidence type="ECO:0000256" key="1">
    <source>
        <dbReference type="SAM" id="Phobius"/>
    </source>
</evidence>
<reference evidence="2 3" key="1">
    <citation type="submission" date="2020-08" db="EMBL/GenBank/DDBJ databases">
        <title>Genomic Encyclopedia of Type Strains, Phase IV (KMG-IV): sequencing the most valuable type-strain genomes for metagenomic binning, comparative biology and taxonomic classification.</title>
        <authorList>
            <person name="Goeker M."/>
        </authorList>
    </citation>
    <scope>NUCLEOTIDE SEQUENCE [LARGE SCALE GENOMIC DNA]</scope>
    <source>
        <strain evidence="2 3">DSM 19163</strain>
    </source>
</reference>
<gene>
    <name evidence="2" type="ORF">HNQ45_000550</name>
</gene>
<comment type="caution">
    <text evidence="2">The sequence shown here is derived from an EMBL/GenBank/DDBJ whole genome shotgun (WGS) entry which is preliminary data.</text>
</comment>
<keyword evidence="1" id="KW-1133">Transmembrane helix</keyword>
<evidence type="ECO:0000313" key="3">
    <source>
        <dbReference type="Proteomes" id="UP000579136"/>
    </source>
</evidence>
<name>A0A9Q2CYY8_9STAP</name>
<keyword evidence="1" id="KW-0472">Membrane</keyword>
<dbReference type="RefSeq" id="WP_183673192.1">
    <property type="nucleotide sequence ID" value="NZ_CBCRYX010000002.1"/>
</dbReference>
<accession>A0A9Q2CYY8</accession>
<dbReference type="EMBL" id="JACHHF010000003">
    <property type="protein sequence ID" value="MBB5175675.1"/>
    <property type="molecule type" value="Genomic_DNA"/>
</dbReference>
<proteinExistence type="predicted"/>
<sequence length="83" mass="9680">MFEWVKLGVTIIFIILMVIVFFKKKNVLNWLIILLILHSIIIFSLRFFIGNEPLVDSILSVVYFVIITIFAVLILKALKLNDE</sequence>
<keyword evidence="1" id="KW-0812">Transmembrane</keyword>
<organism evidence="2 3">
    <name type="scientific">Nosocomiicoccus ampullae</name>
    <dbReference type="NCBI Taxonomy" id="489910"/>
    <lineage>
        <taxon>Bacteria</taxon>
        <taxon>Bacillati</taxon>
        <taxon>Bacillota</taxon>
        <taxon>Bacilli</taxon>
        <taxon>Bacillales</taxon>
        <taxon>Staphylococcaceae</taxon>
        <taxon>Nosocomiicoccus</taxon>
    </lineage>
</organism>